<organism evidence="4 5">
    <name type="scientific">Methanobrevibacter woesei</name>
    <dbReference type="NCBI Taxonomy" id="190976"/>
    <lineage>
        <taxon>Archaea</taxon>
        <taxon>Methanobacteriati</taxon>
        <taxon>Methanobacteriota</taxon>
        <taxon>Methanomada group</taxon>
        <taxon>Methanobacteria</taxon>
        <taxon>Methanobacteriales</taxon>
        <taxon>Methanobacteriaceae</taxon>
        <taxon>Methanobrevibacter</taxon>
    </lineage>
</organism>
<evidence type="ECO:0000256" key="1">
    <source>
        <dbReference type="ARBA" id="ARBA00006174"/>
    </source>
</evidence>
<name>A0A2U1S8Q7_9EURY</name>
<dbReference type="GO" id="GO:0016829">
    <property type="term" value="F:lyase activity"/>
    <property type="evidence" value="ECO:0007669"/>
    <property type="project" value="InterPro"/>
</dbReference>
<dbReference type="InterPro" id="IPR042183">
    <property type="entry name" value="MmgE/PrpD_sf_1"/>
</dbReference>
<dbReference type="RefSeq" id="WP_116669221.1">
    <property type="nucleotide sequence ID" value="NZ_MZGU01000003.1"/>
</dbReference>
<dbReference type="Proteomes" id="UP000245577">
    <property type="component" value="Unassembled WGS sequence"/>
</dbReference>
<dbReference type="AlphaFoldDB" id="A0A2U1S8Q7"/>
<dbReference type="InterPro" id="IPR005656">
    <property type="entry name" value="MmgE_PrpD"/>
</dbReference>
<dbReference type="OrthoDB" id="43639at2157"/>
<dbReference type="SUPFAM" id="SSF103378">
    <property type="entry name" value="2-methylcitrate dehydratase PrpD"/>
    <property type="match status" value="1"/>
</dbReference>
<reference evidence="4 5" key="1">
    <citation type="submission" date="2017-03" db="EMBL/GenBank/DDBJ databases">
        <title>Genome sequence of Methanobrevibacter wosei.</title>
        <authorList>
            <person name="Poehlein A."/>
            <person name="Seedorf H."/>
            <person name="Daniel R."/>
        </authorList>
    </citation>
    <scope>NUCLEOTIDE SEQUENCE [LARGE SCALE GENOMIC DNA]</scope>
    <source>
        <strain evidence="4 5">DSM 11979</strain>
    </source>
</reference>
<dbReference type="InterPro" id="IPR036148">
    <property type="entry name" value="MmgE/PrpD_sf"/>
</dbReference>
<feature type="domain" description="MmgE/PrpD N-terminal" evidence="2">
    <location>
        <begin position="5"/>
        <end position="247"/>
    </location>
</feature>
<comment type="caution">
    <text evidence="4">The sequence shown here is derived from an EMBL/GenBank/DDBJ whole genome shotgun (WGS) entry which is preliminary data.</text>
</comment>
<dbReference type="InterPro" id="IPR045337">
    <property type="entry name" value="MmgE_PrpD_C"/>
</dbReference>
<protein>
    <submittedName>
        <fullName evidence="4">2-methylcitrate dehydratase</fullName>
    </submittedName>
</protein>
<proteinExistence type="inferred from homology"/>
<dbReference type="Pfam" id="PF19305">
    <property type="entry name" value="MmgE_PrpD_C"/>
    <property type="match status" value="1"/>
</dbReference>
<keyword evidence="5" id="KW-1185">Reference proteome</keyword>
<evidence type="ECO:0000259" key="2">
    <source>
        <dbReference type="Pfam" id="PF03972"/>
    </source>
</evidence>
<dbReference type="PANTHER" id="PTHR16943">
    <property type="entry name" value="2-METHYLCITRATE DEHYDRATASE-RELATED"/>
    <property type="match status" value="1"/>
</dbReference>
<dbReference type="Gene3D" id="3.30.1330.120">
    <property type="entry name" value="2-methylcitrate dehydratase PrpD"/>
    <property type="match status" value="1"/>
</dbReference>
<dbReference type="Gene3D" id="1.10.4100.10">
    <property type="entry name" value="2-methylcitrate dehydratase PrpD"/>
    <property type="match status" value="1"/>
</dbReference>
<sequence>MFLNNISKFISAYQYGQASDETLIVAKAAFLDFIGVTLRGFKEKPSQYALMTMGEIFQGNLNFDLEASIIGKSDNKTDVLTAGLINGISAHSLELDDGHRTAQMHLGAIVFPTAIAIAEAYDLSGEEFLEAVIIGYEIGIMLGQIANPQHRDRGFHSTGTIGTFVAGAVASKLLKLDTDQIINVLGLCGTQAAGLLESDHSGSMGKVLHAGKAVYNGILSAFLAKNDFIGSESIIEGNEGFLNTMVYTNNSLTKNNHNLEKSLKELKEIKFRDIYFKKYPFCRHLHSAIDTTLKLRSTIGDEYLHIESITVKTYKTATEHNNYSPKNIEQLKQSLPYAVAISLVCGEVTVDKIDELIKYGLLDAHSEVTIVKHIKSLASRVVLVLDEKLNNLYPDKRPSNIVIKLDKSFRNGIFQNITLIPKGDYENPFELKELLEKFRVLNPDFDVNNLVIIDNLEKEQSMIKVIETLNGGL</sequence>
<evidence type="ECO:0000313" key="4">
    <source>
        <dbReference type="EMBL" id="PWB86691.1"/>
    </source>
</evidence>
<dbReference type="InterPro" id="IPR045336">
    <property type="entry name" value="MmgE_PrpD_N"/>
</dbReference>
<dbReference type="PANTHER" id="PTHR16943:SF8">
    <property type="entry name" value="2-METHYLCITRATE DEHYDRATASE"/>
    <property type="match status" value="1"/>
</dbReference>
<evidence type="ECO:0000259" key="3">
    <source>
        <dbReference type="Pfam" id="PF19305"/>
    </source>
</evidence>
<dbReference type="EMBL" id="MZGU01000003">
    <property type="protein sequence ID" value="PWB86691.1"/>
    <property type="molecule type" value="Genomic_DNA"/>
</dbReference>
<evidence type="ECO:0000313" key="5">
    <source>
        <dbReference type="Proteomes" id="UP000245577"/>
    </source>
</evidence>
<comment type="similarity">
    <text evidence="1">Belongs to the PrpD family.</text>
</comment>
<dbReference type="InterPro" id="IPR042188">
    <property type="entry name" value="MmgE/PrpD_sf_2"/>
</dbReference>
<dbReference type="Pfam" id="PF03972">
    <property type="entry name" value="MmgE_PrpD_N"/>
    <property type="match status" value="1"/>
</dbReference>
<gene>
    <name evidence="4" type="ORF">MBBWO_04050</name>
</gene>
<accession>A0A2U1S8Q7</accession>
<feature type="domain" description="MmgE/PrpD C-terminal" evidence="3">
    <location>
        <begin position="279"/>
        <end position="442"/>
    </location>
</feature>